<organism evidence="8 9">
    <name type="scientific">Escallonia herrerae</name>
    <dbReference type="NCBI Taxonomy" id="1293975"/>
    <lineage>
        <taxon>Eukaryota</taxon>
        <taxon>Viridiplantae</taxon>
        <taxon>Streptophyta</taxon>
        <taxon>Embryophyta</taxon>
        <taxon>Tracheophyta</taxon>
        <taxon>Spermatophyta</taxon>
        <taxon>Magnoliopsida</taxon>
        <taxon>eudicotyledons</taxon>
        <taxon>Gunneridae</taxon>
        <taxon>Pentapetalae</taxon>
        <taxon>asterids</taxon>
        <taxon>campanulids</taxon>
        <taxon>Escalloniales</taxon>
        <taxon>Escalloniaceae</taxon>
        <taxon>Escallonia</taxon>
    </lineage>
</organism>
<dbReference type="PANTHER" id="PTHR48475">
    <property type="entry name" value="RIBONUCLEASE H"/>
    <property type="match status" value="1"/>
</dbReference>
<keyword evidence="2" id="KW-0548">Nucleotidyltransferase</keyword>
<dbReference type="EMBL" id="JAVXUP010002007">
    <property type="protein sequence ID" value="KAK3006335.1"/>
    <property type="molecule type" value="Genomic_DNA"/>
</dbReference>
<dbReference type="GO" id="GO:0016787">
    <property type="term" value="F:hydrolase activity"/>
    <property type="evidence" value="ECO:0007669"/>
    <property type="project" value="UniProtKB-KW"/>
</dbReference>
<evidence type="ECO:0000313" key="9">
    <source>
        <dbReference type="Proteomes" id="UP001188597"/>
    </source>
</evidence>
<dbReference type="AlphaFoldDB" id="A0AA88VH91"/>
<evidence type="ECO:0000256" key="4">
    <source>
        <dbReference type="ARBA" id="ARBA00022759"/>
    </source>
</evidence>
<evidence type="ECO:0000256" key="3">
    <source>
        <dbReference type="ARBA" id="ARBA00022722"/>
    </source>
</evidence>
<keyword evidence="3" id="KW-0540">Nuclease</keyword>
<evidence type="ECO:0000256" key="1">
    <source>
        <dbReference type="ARBA" id="ARBA00022679"/>
    </source>
</evidence>
<dbReference type="GO" id="GO:0003964">
    <property type="term" value="F:RNA-directed DNA polymerase activity"/>
    <property type="evidence" value="ECO:0007669"/>
    <property type="project" value="UniProtKB-KW"/>
</dbReference>
<sequence length="268" mass="30597">MNILSNRLRKIDTPLYGLSNQLCGLRGDHCTTRCRGQSFGSSKVNVGFRVPSTYNAILSRTALNQFKVVVFIYNMKMKFPTEHRAREVKGDQVVAQQCYMASCQTKNNETLVVEHLRDKTMVKRGKPAKDLLNIELYPGNKEKMVRIRTGLAEELKLKLVCLIFCLDGGVLIREENNKQKPVYYVSKVLQDVETRYPQIDKMALALITSTRKLRPYFQSLTIPVLTDQPLGKVLQSPEASKRLINWSVELGEFDIKYKPRIAIKAQAL</sequence>
<dbReference type="Proteomes" id="UP001188597">
    <property type="component" value="Unassembled WGS sequence"/>
</dbReference>
<dbReference type="GO" id="GO:0004519">
    <property type="term" value="F:endonuclease activity"/>
    <property type="evidence" value="ECO:0007669"/>
    <property type="project" value="UniProtKB-KW"/>
</dbReference>
<protein>
    <recommendedName>
        <fullName evidence="7">Reverse transcriptase RNase H-like domain-containing protein</fullName>
    </recommendedName>
</protein>
<dbReference type="PANTHER" id="PTHR48475:SF2">
    <property type="entry name" value="RIBONUCLEASE H"/>
    <property type="match status" value="1"/>
</dbReference>
<keyword evidence="9" id="KW-1185">Reference proteome</keyword>
<evidence type="ECO:0000256" key="2">
    <source>
        <dbReference type="ARBA" id="ARBA00022695"/>
    </source>
</evidence>
<gene>
    <name evidence="8" type="ORF">RJ639_016319</name>
</gene>
<comment type="caution">
    <text evidence="8">The sequence shown here is derived from an EMBL/GenBank/DDBJ whole genome shotgun (WGS) entry which is preliminary data.</text>
</comment>
<keyword evidence="5" id="KW-0378">Hydrolase</keyword>
<evidence type="ECO:0000259" key="7">
    <source>
        <dbReference type="Pfam" id="PF17917"/>
    </source>
</evidence>
<accession>A0AA88VH91</accession>
<name>A0AA88VH91_9ASTE</name>
<reference evidence="8" key="1">
    <citation type="submission" date="2022-12" db="EMBL/GenBank/DDBJ databases">
        <title>Draft genome assemblies for two species of Escallonia (Escalloniales).</title>
        <authorList>
            <person name="Chanderbali A."/>
            <person name="Dervinis C."/>
            <person name="Anghel I."/>
            <person name="Soltis D."/>
            <person name="Soltis P."/>
            <person name="Zapata F."/>
        </authorList>
    </citation>
    <scope>NUCLEOTIDE SEQUENCE</scope>
    <source>
        <strain evidence="8">UCBG64.0493</strain>
        <tissue evidence="8">Leaf</tissue>
    </source>
</reference>
<proteinExistence type="predicted"/>
<dbReference type="Pfam" id="PF17917">
    <property type="entry name" value="RT_RNaseH"/>
    <property type="match status" value="1"/>
</dbReference>
<evidence type="ECO:0000256" key="5">
    <source>
        <dbReference type="ARBA" id="ARBA00022801"/>
    </source>
</evidence>
<dbReference type="SUPFAM" id="SSF56672">
    <property type="entry name" value="DNA/RNA polymerases"/>
    <property type="match status" value="1"/>
</dbReference>
<dbReference type="InterPro" id="IPR041373">
    <property type="entry name" value="RT_RNaseH"/>
</dbReference>
<keyword evidence="6" id="KW-0695">RNA-directed DNA polymerase</keyword>
<keyword evidence="4" id="KW-0255">Endonuclease</keyword>
<evidence type="ECO:0000256" key="6">
    <source>
        <dbReference type="ARBA" id="ARBA00022918"/>
    </source>
</evidence>
<dbReference type="InterPro" id="IPR043502">
    <property type="entry name" value="DNA/RNA_pol_sf"/>
</dbReference>
<feature type="domain" description="Reverse transcriptase RNase H-like" evidence="7">
    <location>
        <begin position="168"/>
        <end position="253"/>
    </location>
</feature>
<evidence type="ECO:0000313" key="8">
    <source>
        <dbReference type="EMBL" id="KAK3006335.1"/>
    </source>
</evidence>
<keyword evidence="1" id="KW-0808">Transferase</keyword>